<name>A0ABQ4CIT1_9ACTN</name>
<dbReference type="RefSeq" id="WP_203710676.1">
    <property type="nucleotide sequence ID" value="NZ_BONE01000003.1"/>
</dbReference>
<dbReference type="InterPro" id="IPR006311">
    <property type="entry name" value="TAT_signal"/>
</dbReference>
<keyword evidence="2" id="KW-0663">Pyridoxal phosphate</keyword>
<comment type="caution">
    <text evidence="4">The sequence shown here is derived from an EMBL/GenBank/DDBJ whole genome shotgun (WGS) entry which is preliminary data.</text>
</comment>
<dbReference type="Gene3D" id="3.40.640.10">
    <property type="entry name" value="Type I PLP-dependent aspartate aminotransferase-like (Major domain)"/>
    <property type="match status" value="1"/>
</dbReference>
<dbReference type="InterPro" id="IPR015422">
    <property type="entry name" value="PyrdxlP-dep_Trfase_small"/>
</dbReference>
<evidence type="ECO:0000313" key="4">
    <source>
        <dbReference type="EMBL" id="GIF71204.1"/>
    </source>
</evidence>
<dbReference type="Proteomes" id="UP000604117">
    <property type="component" value="Unassembled WGS sequence"/>
</dbReference>
<dbReference type="PROSITE" id="PS51318">
    <property type="entry name" value="TAT"/>
    <property type="match status" value="1"/>
</dbReference>
<protein>
    <submittedName>
        <fullName evidence="4">Class V aminotransferase</fullName>
    </submittedName>
</protein>
<dbReference type="PROSITE" id="PS51257">
    <property type="entry name" value="PROKAR_LIPOPROTEIN"/>
    <property type="match status" value="1"/>
</dbReference>
<keyword evidence="5" id="KW-1185">Reference proteome</keyword>
<reference evidence="4 5" key="1">
    <citation type="submission" date="2021-01" db="EMBL/GenBank/DDBJ databases">
        <title>Whole genome shotgun sequence of Asanoa siamensis NBRC 107932.</title>
        <authorList>
            <person name="Komaki H."/>
            <person name="Tamura T."/>
        </authorList>
    </citation>
    <scope>NUCLEOTIDE SEQUENCE [LARGE SCALE GENOMIC DNA]</scope>
    <source>
        <strain evidence="4 5">NBRC 107932</strain>
    </source>
</reference>
<evidence type="ECO:0000256" key="1">
    <source>
        <dbReference type="ARBA" id="ARBA00001933"/>
    </source>
</evidence>
<dbReference type="GO" id="GO:0008483">
    <property type="term" value="F:transaminase activity"/>
    <property type="evidence" value="ECO:0007669"/>
    <property type="project" value="UniProtKB-KW"/>
</dbReference>
<keyword evidence="4" id="KW-0808">Transferase</keyword>
<dbReference type="InterPro" id="IPR015421">
    <property type="entry name" value="PyrdxlP-dep_Trfase_major"/>
</dbReference>
<gene>
    <name evidence="4" type="ORF">Asi02nite_07220</name>
</gene>
<dbReference type="EMBL" id="BONE01000003">
    <property type="protein sequence ID" value="GIF71204.1"/>
    <property type="molecule type" value="Genomic_DNA"/>
</dbReference>
<evidence type="ECO:0000313" key="5">
    <source>
        <dbReference type="Proteomes" id="UP000604117"/>
    </source>
</evidence>
<keyword evidence="4" id="KW-0032">Aminotransferase</keyword>
<feature type="domain" description="Aminotransferase class V" evidence="3">
    <location>
        <begin position="95"/>
        <end position="387"/>
    </location>
</feature>
<dbReference type="SUPFAM" id="SSF53383">
    <property type="entry name" value="PLP-dependent transferases"/>
    <property type="match status" value="1"/>
</dbReference>
<dbReference type="InterPro" id="IPR000192">
    <property type="entry name" value="Aminotrans_V_dom"/>
</dbReference>
<sequence length="423" mass="44911">MAQLSRRGLLGATAAVGVLGLAACEGETAAKPFDPRDWASVRAQFDLDPAVAHLSTYVFAPHPAQVRAAIEQHRAGFDRDPIGYLHAQEVTAERRVQGAVMRYFGTGADRVAFTDSTTLGLGLLYGGLRLAPGDEVLTTTHDFYATHEALRLRTERDGVAVRQVELYRDPATATVDEIVGKLTAAVGPRTRVVAVTWVHSSTGVRLPVRAIADALAGRDVLLCVDGVHGFGAVDATPEALGCDFLVSGCHKWLHGPRGTGLVWGSDRGWARFTPSVASFDGRSIGAWLTAGRVTTPPGPAATPGGYHSFEHRWALAEAFHLHDSIGRDRVAARVRELATRLKEGLAGVGGITLVTPRDPELSAGVVCCAVANLQVDEAVGRLAAAKVVATATPYRTTYLRFGPGIANSEEHVDAAVRAVRELV</sequence>
<proteinExistence type="predicted"/>
<dbReference type="PANTHER" id="PTHR43586:SF8">
    <property type="entry name" value="CYSTEINE DESULFURASE 1, CHLOROPLASTIC"/>
    <property type="match status" value="1"/>
</dbReference>
<evidence type="ECO:0000259" key="3">
    <source>
        <dbReference type="Pfam" id="PF00266"/>
    </source>
</evidence>
<evidence type="ECO:0000256" key="2">
    <source>
        <dbReference type="ARBA" id="ARBA00022898"/>
    </source>
</evidence>
<dbReference type="Pfam" id="PF00266">
    <property type="entry name" value="Aminotran_5"/>
    <property type="match status" value="1"/>
</dbReference>
<dbReference type="InterPro" id="IPR015424">
    <property type="entry name" value="PyrdxlP-dep_Trfase"/>
</dbReference>
<organism evidence="4 5">
    <name type="scientific">Asanoa siamensis</name>
    <dbReference type="NCBI Taxonomy" id="926357"/>
    <lineage>
        <taxon>Bacteria</taxon>
        <taxon>Bacillati</taxon>
        <taxon>Actinomycetota</taxon>
        <taxon>Actinomycetes</taxon>
        <taxon>Micromonosporales</taxon>
        <taxon>Micromonosporaceae</taxon>
        <taxon>Asanoa</taxon>
    </lineage>
</organism>
<dbReference type="PANTHER" id="PTHR43586">
    <property type="entry name" value="CYSTEINE DESULFURASE"/>
    <property type="match status" value="1"/>
</dbReference>
<dbReference type="Gene3D" id="3.90.1150.10">
    <property type="entry name" value="Aspartate Aminotransferase, domain 1"/>
    <property type="match status" value="1"/>
</dbReference>
<comment type="cofactor">
    <cofactor evidence="1">
        <name>pyridoxal 5'-phosphate</name>
        <dbReference type="ChEBI" id="CHEBI:597326"/>
    </cofactor>
</comment>
<accession>A0ABQ4CIT1</accession>